<feature type="region of interest" description="Disordered" evidence="4">
    <location>
        <begin position="1188"/>
        <end position="1213"/>
    </location>
</feature>
<dbReference type="InterPro" id="IPR001434">
    <property type="entry name" value="OmcB-like_DUF11"/>
</dbReference>
<dbReference type="NCBIfam" id="TIGR04131">
    <property type="entry name" value="Bac_Flav_CTERM"/>
    <property type="match status" value="1"/>
</dbReference>
<keyword evidence="3" id="KW-0732">Signal</keyword>
<evidence type="ECO:0000256" key="2">
    <source>
        <dbReference type="ARBA" id="ARBA00022525"/>
    </source>
</evidence>
<dbReference type="SUPFAM" id="SSF117074">
    <property type="entry name" value="Hypothetical protein PA1324"/>
    <property type="match status" value="3"/>
</dbReference>
<dbReference type="InterPro" id="IPR033764">
    <property type="entry name" value="Sdr_B"/>
</dbReference>
<comment type="subcellular location">
    <subcellularLocation>
        <location evidence="1">Secreted</location>
    </subcellularLocation>
</comment>
<organism evidence="8 9">
    <name type="scientific">Emticicia agri</name>
    <dbReference type="NCBI Taxonomy" id="2492393"/>
    <lineage>
        <taxon>Bacteria</taxon>
        <taxon>Pseudomonadati</taxon>
        <taxon>Bacteroidota</taxon>
        <taxon>Cytophagia</taxon>
        <taxon>Cytophagales</taxon>
        <taxon>Leadbetterellaceae</taxon>
        <taxon>Emticicia</taxon>
    </lineage>
</organism>
<evidence type="ECO:0000259" key="5">
    <source>
        <dbReference type="Pfam" id="PF01345"/>
    </source>
</evidence>
<dbReference type="NCBIfam" id="TIGR01451">
    <property type="entry name" value="B_ant_repeat"/>
    <property type="match status" value="4"/>
</dbReference>
<dbReference type="InterPro" id="IPR013783">
    <property type="entry name" value="Ig-like_fold"/>
</dbReference>
<dbReference type="InterPro" id="IPR047589">
    <property type="entry name" value="DUF11_rpt"/>
</dbReference>
<dbReference type="Proteomes" id="UP000293162">
    <property type="component" value="Unassembled WGS sequence"/>
</dbReference>
<proteinExistence type="predicted"/>
<evidence type="ECO:0000313" key="8">
    <source>
        <dbReference type="EMBL" id="RYU94111.1"/>
    </source>
</evidence>
<feature type="domain" description="DUF11" evidence="5">
    <location>
        <begin position="958"/>
        <end position="1069"/>
    </location>
</feature>
<feature type="domain" description="SD-repeat containing protein B" evidence="6">
    <location>
        <begin position="654"/>
        <end position="765"/>
    </location>
</feature>
<dbReference type="Pfam" id="PF13585">
    <property type="entry name" value="CHU_C"/>
    <property type="match status" value="1"/>
</dbReference>
<feature type="compositionally biased region" description="Low complexity" evidence="4">
    <location>
        <begin position="3058"/>
        <end position="3071"/>
    </location>
</feature>
<keyword evidence="2" id="KW-0964">Secreted</keyword>
<feature type="domain" description="DUF11" evidence="5">
    <location>
        <begin position="2327"/>
        <end position="2437"/>
    </location>
</feature>
<dbReference type="InterPro" id="IPR051172">
    <property type="entry name" value="Chlamydia_OmcB"/>
</dbReference>
<keyword evidence="9" id="KW-1185">Reference proteome</keyword>
<evidence type="ECO:0000256" key="3">
    <source>
        <dbReference type="ARBA" id="ARBA00022729"/>
    </source>
</evidence>
<gene>
    <name evidence="8" type="ORF">EWM59_18810</name>
</gene>
<evidence type="ECO:0000313" key="9">
    <source>
        <dbReference type="Proteomes" id="UP000293162"/>
    </source>
</evidence>
<feature type="domain" description="Ig-like" evidence="7">
    <location>
        <begin position="787"/>
        <end position="868"/>
    </location>
</feature>
<dbReference type="OrthoDB" id="1488158at2"/>
<dbReference type="Pfam" id="PF19081">
    <property type="entry name" value="Ig_7"/>
    <property type="match status" value="1"/>
</dbReference>
<name>A0A4Q5LWF4_9BACT</name>
<dbReference type="InterPro" id="IPR044023">
    <property type="entry name" value="Ig_7"/>
</dbReference>
<dbReference type="Gene3D" id="2.60.40.10">
    <property type="entry name" value="Immunoglobulins"/>
    <property type="match status" value="4"/>
</dbReference>
<evidence type="ECO:0000256" key="1">
    <source>
        <dbReference type="ARBA" id="ARBA00004613"/>
    </source>
</evidence>
<feature type="domain" description="DUF11" evidence="5">
    <location>
        <begin position="1089"/>
        <end position="1201"/>
    </location>
</feature>
<dbReference type="PANTHER" id="PTHR34819:SF3">
    <property type="entry name" value="CELL SURFACE PROTEIN"/>
    <property type="match status" value="1"/>
</dbReference>
<comment type="caution">
    <text evidence="8">The sequence shown here is derived from an EMBL/GenBank/DDBJ whole genome shotgun (WGS) entry which is preliminary data.</text>
</comment>
<dbReference type="PANTHER" id="PTHR34819">
    <property type="entry name" value="LARGE CYSTEINE-RICH PERIPLASMIC PROTEIN OMCB"/>
    <property type="match status" value="1"/>
</dbReference>
<feature type="region of interest" description="Disordered" evidence="4">
    <location>
        <begin position="3224"/>
        <end position="3252"/>
    </location>
</feature>
<dbReference type="Pfam" id="PF17210">
    <property type="entry name" value="SdrD_B"/>
    <property type="match status" value="3"/>
</dbReference>
<dbReference type="RefSeq" id="WP_130022801.1">
    <property type="nucleotide sequence ID" value="NZ_SEWF01000031.1"/>
</dbReference>
<evidence type="ECO:0000259" key="7">
    <source>
        <dbReference type="Pfam" id="PF19081"/>
    </source>
</evidence>
<accession>A0A4Q5LWF4</accession>
<feature type="domain" description="DUF11" evidence="5">
    <location>
        <begin position="177"/>
        <end position="293"/>
    </location>
</feature>
<protein>
    <submittedName>
        <fullName evidence="8">DUF11 domain-containing protein</fullName>
    </submittedName>
</protein>
<reference evidence="8 9" key="1">
    <citation type="submission" date="2019-02" db="EMBL/GenBank/DDBJ databases">
        <title>Bacterial novel species Emticicia sp. 17J42-9 isolated from soil.</title>
        <authorList>
            <person name="Jung H.-Y."/>
        </authorList>
    </citation>
    <scope>NUCLEOTIDE SEQUENCE [LARGE SCALE GENOMIC DNA]</scope>
    <source>
        <strain evidence="8 9">17J42-9</strain>
    </source>
</reference>
<evidence type="ECO:0000259" key="6">
    <source>
        <dbReference type="Pfam" id="PF17210"/>
    </source>
</evidence>
<dbReference type="InterPro" id="IPR026341">
    <property type="entry name" value="T9SS_type_B"/>
</dbReference>
<sequence length="3368" mass="349630">MRHIFTTNKREHFAGNTSTPINVFVLLKKISTSVGIYLKKLGQKSIYKAPATIASDSLFSDRVTNNEPYPEEEYPHSLQANELNQLLPIKAKLVSDTSAAVVQSTSSTKTYQIASIFDEETKEWKPCLSESNLVYKNAYKENDPPVNPSFFRGAATTILLVLFSVLGVSAKKFATVDLSLRSIIDNSAPSLGSSIKYILWLKNEGATTANSIVVKNTFPIGGVTLTSNTGGAGFTHNTGTGEGLWNIATLAAGDSVSLELVGTVTQRGVYFNIAEINSIGGGDTDSDSTPGNNDLGEDDITTVCSSVPLLIYPGEQYTVFVPSAYKKTGTIVQWFRNGTEIIESTPEAVVNTDTSLTIKAIGNYTFTSNVGGCVGQGCCAIQVIAGPYGSIGDWVWKDKNDNGLQDTNEPGIKNIIVELYTLNGSGNVSGSAISKDTTDTNGHYLFSNLLSGDYLVKIVDSNLSDTLRISKKKDVGSDDTKDNDFTAANGFSTKVIIHVDSTGNKKDNLTVDAALYTPVGSIGDFVWNDNNNNGIQDGGEVGLNNVILELYSADASGNPVGTALAKDTTNVNGLFKFSNLIKGAYVVKLLTSSLPAGSVISTLINSGSDDIVDSDFNSTTGLSGKITLDPENESNPLNKDNLTIDAAIYNPLGSIGDYVWKDTDNDGVQDMDESGLGGVILHLYAAANDGSPTGNVLKADTTDNNGFYLFSGLALGGYVVQIITASLPAGSAISEMIDKGGNDTADSDFNPTTGYSAKISIDPTDNTKKDILSIDAAIHQTVACPTLAVSTIDGDICVGDSTFIKGITSNNAPIKWYLAAINGTPAFTTNSDESHLVYPTTTTTYYAEIDGISPGCPNSRQPVVIVVNARPSLPSCAGVVDECIGKTINLNDYVINGATTPGGTFEWHTTASEKSPLVSTPSAVGAGVYYLFEKSGAGCFSPPRMLTVNLKNCDTLIDLSLTKIVSTTTPKVWDDIIYTIKVTNAGPHAATNVEIEDQMPTGLEFLSSAFFTKNGDMLTATISNIAAGQTITLDYLVKVTSPGDKINFAQVSKADQKDIDSTPGNASTTSEDDNSKVIISPIANEIIADLSLDKTVNKTTATTGELITYYVTVINNGSNPATNIEVKDIVPDGLTIITATGADNITTSGDTVTAKFNEIKVGYASTFQIVARVTATTGTIKNWAQITKSDQKDNDSTPNNGTGNGEDDTDDADITITPGACNPPVPLIATLNPYICTGESITLTSVGCTGTVVWSTGDTGNSITLSPTSSTSYTAKCKITNDCISVNSNPISVVVNVIVAPVITSNAPNNTICTGGSVTLTATLCTGSVIWSNGTTASSITVSPTTNTTYTATCKTNTCTSNISNPITITIGTAGNAPTISASKNAICNGETVVLTANGCSGNITWSNGSTGSSISVMPGTTGTYSATCSSSGCGSQTSAPITITVSPAAETPGISANEDVVCAGGNVNLTATGCSGTLVWSNGVSSSAIAVSPVNTTTYEVTCVSGGCSAKASKTITVKPQPAAPVIASAKDQICAGESVVLTAHNCDGIVTWSTGATTATITVSPTITTFYTAICNVNGCNSVTSAADTVTVSTAVPVITATKEILCSGDSSTLTASGCSGSLLWSNGQTTSSITVDPVASITYSVICSAGTCEAVASKAITVNTETNVAPVISASNTNLCASGEITLTATGCTGTVIWSNMQTGSSITVNVTNTVVFAAACKIGNCESEKSNNITVTIGKLNKPVISANQTTICIGNAATLSSTGCNGNVIWSNGLTGSTITVNPVTTTEYTAVCKAAQGSCTSDESAKLTITVTAQPEAPIIACTCARPRICKGDTLTLKAIGCLGTFVWSNGQTTSSIVVSPEETTVYTVKCKIGSCESAPSAAATVNVGSPAPPLVSCKKPQVCGGSSTTLEAAGCVGTVKWSDGQVGAVINVSPSTVTSYWAICDAGKCQSEKSNTITIQVNGSGLKKPTTKDLVNVCPFTHVDLTTGVTSALSSVGGTFTFRAFNSPDSAVVANPSSVGTGSYYVFEKAGNGCFSEGSRINVQIISCNDTTSCATSPATANAGVDSTVCINSTFFTLKGKIGGSAQSSTWTSDGTGSFDNALSLNTKYNYTSQDIARGFVHFTLTTNDPDGNGPCKAATDSIRVTLNGVSTTPTISSNKSPNICAGDSVILTVAQTGPRVWSTGDTTKSIVVKTSGTYSVKLLNAQGCSSLGSNVINVVANDTIDAPSVVATAKNTCPSTTVNLTNAVTSAPRTPGGVFEFHTGATLNSPLLTNATAVGAGTYYVFEKSAIGCYSPSAPIVVAIDTCTTPPGDTASVELGITIVGSRVELGVGDPLTYTITVTNNTMHTATNVHITNILPKGITITSATPGLTAFGTDSLVSVIGTFPGGAVKTYTYTAKTTKAGTIRNIAKITKLDQVDPILTNNISHWDINCATCQEICTAMSLAADTTRQANGSYNVTFRAFVEACGNVKLENVEVTQNLAVMFPSPVTYTIIQKPTVGAGSKIIPNDNFTGSSDLNLTIPTGSEIEAGVTDTITFVINIVPNGNQGPFSTNAIVKATGMTIFGISDDVSDVSNNGPYIDKPSAEPTVVRLYKSPSIGLAKIVSDSTKKTNGSYDVTYQLLVKNNGSLPLTNVVLTDTLSKTFNLPATFTVLGSPVKNAGSQLVINSAFNGTTDTRLTLPGSTLAIGQTDTLLFSINLQPDTIKLFANTAVVNASGTLASGTNENVVDLSNAGTNPDAPGSNPTNLNLDPGGMSSIEIPCLGIALSVKDTIKQADGSYNVYFRSIIKNCGNLTLSNVMLCDTLTNTFPAPVQATIVQAPTISAGTQLVPNSNYDGAANSCLLTSGSIIAPGRVDTVKWVVNIKLNGNLGPFKNSIIVSGKTPAGLTISDISNDGINPDPAGSTPTVINFNSVPEVMIGISKEATEPTKVTDRTYDVTFKFKVKNYGKTDFTGVQVQDNLAVTFGDSVRIDSVSVTADAGFTVDTSYTGRGNLINLLVDTLSTLPKNTTRNITVFTRVTLSEGTNSFANQALAIGKYPTNKSVDDLSTNGTDPDPDGNGNPKDNSIATPITIDGIIPSTTTVLGIAKSALLDTIPNADKTYNLTYRFVIKNYSTRTLTNVQLSDSLDHVFSADDSSNYIIAAPPTLSAGSQLKLNPDFNGRTIETTGITTMLIADSSSLAPGASDTLELKLRVVTEKQEAVIFANSAYGSARDTTATIRDVSQTGTDPDPDGDGNPGNNSAPTLITIGDEIPTPNDTATAIIPGGFSPNNDGVGDKFFIENINKTNVKASIYIYNRWGSLVYKNEDYGKSEGWDGKANNGLVLLSDGKDVPDGTYYYVVQAEGKWEGKPVIGFITIAR</sequence>
<dbReference type="GO" id="GO:0005576">
    <property type="term" value="C:extracellular region"/>
    <property type="evidence" value="ECO:0007669"/>
    <property type="project" value="UniProtKB-SubCell"/>
</dbReference>
<feature type="compositionally biased region" description="Polar residues" evidence="4">
    <location>
        <begin position="3224"/>
        <end position="3236"/>
    </location>
</feature>
<feature type="region of interest" description="Disordered" evidence="4">
    <location>
        <begin position="3053"/>
        <end position="3076"/>
    </location>
</feature>
<dbReference type="Pfam" id="PF01345">
    <property type="entry name" value="DUF11"/>
    <property type="match status" value="4"/>
</dbReference>
<feature type="domain" description="SD-repeat containing protein B" evidence="6">
    <location>
        <begin position="521"/>
        <end position="634"/>
    </location>
</feature>
<dbReference type="EMBL" id="SEWF01000031">
    <property type="protein sequence ID" value="RYU94111.1"/>
    <property type="molecule type" value="Genomic_DNA"/>
</dbReference>
<feature type="domain" description="SD-repeat containing protein B" evidence="6">
    <location>
        <begin position="390"/>
        <end position="514"/>
    </location>
</feature>
<evidence type="ECO:0000256" key="4">
    <source>
        <dbReference type="SAM" id="MobiDB-lite"/>
    </source>
</evidence>